<evidence type="ECO:0000256" key="3">
    <source>
        <dbReference type="RuleBase" id="RU362073"/>
    </source>
</evidence>
<evidence type="ECO:0000259" key="4">
    <source>
        <dbReference type="Pfam" id="PF00669"/>
    </source>
</evidence>
<dbReference type="GO" id="GO:0009288">
    <property type="term" value="C:bacterial-type flagellum"/>
    <property type="evidence" value="ECO:0007669"/>
    <property type="project" value="UniProtKB-SubCell"/>
</dbReference>
<evidence type="ECO:0000313" key="7">
    <source>
        <dbReference type="Proteomes" id="UP000432089"/>
    </source>
</evidence>
<comment type="subcellular location">
    <subcellularLocation>
        <location evidence="3">Secreted</location>
    </subcellularLocation>
    <subcellularLocation>
        <location evidence="3">Bacterial flagellum</location>
    </subcellularLocation>
</comment>
<dbReference type="AlphaFoldDB" id="A0A7V7TXE6"/>
<dbReference type="GO" id="GO:0005198">
    <property type="term" value="F:structural molecule activity"/>
    <property type="evidence" value="ECO:0007669"/>
    <property type="project" value="UniProtKB-UniRule"/>
</dbReference>
<accession>A0A7V7TXE6</accession>
<dbReference type="Proteomes" id="UP000432089">
    <property type="component" value="Unassembled WGS sequence"/>
</dbReference>
<reference evidence="6 7" key="1">
    <citation type="submission" date="2019-09" db="EMBL/GenBank/DDBJ databases">
        <title>YIM 132180 draft genome.</title>
        <authorList>
            <person name="Zhang K."/>
        </authorList>
    </citation>
    <scope>NUCLEOTIDE SEQUENCE [LARGE SCALE GENOMIC DNA]</scope>
    <source>
        <strain evidence="6 7">YIM 132180</strain>
    </source>
</reference>
<feature type="domain" description="Flagellin N-terminal" evidence="4">
    <location>
        <begin position="6"/>
        <end position="136"/>
    </location>
</feature>
<evidence type="ECO:0000313" key="6">
    <source>
        <dbReference type="EMBL" id="KAB0681459.1"/>
    </source>
</evidence>
<dbReference type="InterPro" id="IPR001029">
    <property type="entry name" value="Flagellin_N"/>
</dbReference>
<dbReference type="EMBL" id="VZDO01000003">
    <property type="protein sequence ID" value="KAB0681459.1"/>
    <property type="molecule type" value="Genomic_DNA"/>
</dbReference>
<evidence type="ECO:0000256" key="1">
    <source>
        <dbReference type="ARBA" id="ARBA00005709"/>
    </source>
</evidence>
<dbReference type="RefSeq" id="WP_150968714.1">
    <property type="nucleotide sequence ID" value="NZ_VZDO01000003.1"/>
</dbReference>
<dbReference type="PANTHER" id="PTHR42792:SF2">
    <property type="entry name" value="FLAGELLIN"/>
    <property type="match status" value="1"/>
</dbReference>
<dbReference type="GO" id="GO:0005576">
    <property type="term" value="C:extracellular region"/>
    <property type="evidence" value="ECO:0007669"/>
    <property type="project" value="UniProtKB-SubCell"/>
</dbReference>
<keyword evidence="7" id="KW-1185">Reference proteome</keyword>
<name>A0A7V7TXE6_9HYPH</name>
<protein>
    <recommendedName>
        <fullName evidence="3">Flagellin</fullName>
    </recommendedName>
</protein>
<sequence>MVSVNNSYVANYNVLASLRQINKEIADNQTRIATGLKVASAKDNASVFATAQGIRSDLKATDAIKSDLTIAKGRADVTAEALNKITDALTNIQQLLNEATAGDAGNASRNSQIKGYQAQIKALVSGASFKGANWLTSAAATTTTIKLGSDTSATMTFAPTQILTAAGTGGSLYSATAKSSAISMSLDTAATDLSDMKDTITAAIATVSNYANEMNGLSTSLTSQGDFLSKMDDIRKSALSDLVDADMTEESARSQALQVKQQLAYEALAIRNNSASSILRLFQ</sequence>
<keyword evidence="3" id="KW-0964">Secreted</keyword>
<comment type="caution">
    <text evidence="6">The sequence shown here is derived from an EMBL/GenBank/DDBJ whole genome shotgun (WGS) entry which is preliminary data.</text>
</comment>
<dbReference type="SUPFAM" id="SSF64518">
    <property type="entry name" value="Phase 1 flagellin"/>
    <property type="match status" value="1"/>
</dbReference>
<comment type="function">
    <text evidence="3">Flagellin is the subunit protein which polymerizes to form the filaments of bacterial flagella.</text>
</comment>
<keyword evidence="2 3" id="KW-0975">Bacterial flagellum</keyword>
<dbReference type="InterPro" id="IPR046358">
    <property type="entry name" value="Flagellin_C"/>
</dbReference>
<dbReference type="PANTHER" id="PTHR42792">
    <property type="entry name" value="FLAGELLIN"/>
    <property type="match status" value="1"/>
</dbReference>
<evidence type="ECO:0000256" key="2">
    <source>
        <dbReference type="ARBA" id="ARBA00023143"/>
    </source>
</evidence>
<feature type="domain" description="Flagellin C-terminal" evidence="5">
    <location>
        <begin position="199"/>
        <end position="282"/>
    </location>
</feature>
<gene>
    <name evidence="6" type="ORF">F6X38_06135</name>
</gene>
<proteinExistence type="inferred from homology"/>
<organism evidence="6 7">
    <name type="scientific">Plantimonas leprariae</name>
    <dbReference type="NCBI Taxonomy" id="2615207"/>
    <lineage>
        <taxon>Bacteria</taxon>
        <taxon>Pseudomonadati</taxon>
        <taxon>Pseudomonadota</taxon>
        <taxon>Alphaproteobacteria</taxon>
        <taxon>Hyphomicrobiales</taxon>
        <taxon>Aurantimonadaceae</taxon>
        <taxon>Plantimonas</taxon>
    </lineage>
</organism>
<dbReference type="Gene3D" id="1.20.1330.10">
    <property type="entry name" value="f41 fragment of flagellin, N-terminal domain"/>
    <property type="match status" value="1"/>
</dbReference>
<dbReference type="Pfam" id="PF00669">
    <property type="entry name" value="Flagellin_N"/>
    <property type="match status" value="1"/>
</dbReference>
<comment type="similarity">
    <text evidence="1 3">Belongs to the bacterial flagellin family.</text>
</comment>
<dbReference type="Pfam" id="PF00700">
    <property type="entry name" value="Flagellin_C"/>
    <property type="match status" value="1"/>
</dbReference>
<evidence type="ECO:0000259" key="5">
    <source>
        <dbReference type="Pfam" id="PF00700"/>
    </source>
</evidence>
<dbReference type="InterPro" id="IPR001492">
    <property type="entry name" value="Flagellin"/>
</dbReference>